<dbReference type="Proteomes" id="UP000471501">
    <property type="component" value="Unassembled WGS sequence"/>
</dbReference>
<dbReference type="Gene3D" id="1.10.510.10">
    <property type="entry name" value="Transferase(Phosphotransferase) domain 1"/>
    <property type="match status" value="1"/>
</dbReference>
<dbReference type="RefSeq" id="WP_160375063.1">
    <property type="nucleotide sequence ID" value="NZ_WSTB01000006.1"/>
</dbReference>
<name>A0A6I4NL72_9FLAO</name>
<accession>A0A6I4NL72</accession>
<dbReference type="GO" id="GO:0005524">
    <property type="term" value="F:ATP binding"/>
    <property type="evidence" value="ECO:0007669"/>
    <property type="project" value="InterPro"/>
</dbReference>
<organism evidence="2 3">
    <name type="scientific">Flavobacterium hydrocarbonoxydans</name>
    <dbReference type="NCBI Taxonomy" id="2683249"/>
    <lineage>
        <taxon>Bacteria</taxon>
        <taxon>Pseudomonadati</taxon>
        <taxon>Bacteroidota</taxon>
        <taxon>Flavobacteriia</taxon>
        <taxon>Flavobacteriales</taxon>
        <taxon>Flavobacteriaceae</taxon>
        <taxon>Flavobacterium</taxon>
    </lineage>
</organism>
<dbReference type="GO" id="GO:0004672">
    <property type="term" value="F:protein kinase activity"/>
    <property type="evidence" value="ECO:0007669"/>
    <property type="project" value="InterPro"/>
</dbReference>
<keyword evidence="2" id="KW-0808">Transferase</keyword>
<dbReference type="AlphaFoldDB" id="A0A6I4NL72"/>
<dbReference type="EMBL" id="WSTB01000006">
    <property type="protein sequence ID" value="MWB95140.1"/>
    <property type="molecule type" value="Genomic_DNA"/>
</dbReference>
<protein>
    <submittedName>
        <fullName evidence="2">Protein kinase</fullName>
    </submittedName>
</protein>
<sequence>MGDENVDEIIKDFISLQNDIVIDRYSDSGANGELYFGKRELLSDRVALKFYYYNKDISTHNEPLILKSIEHPNILKIYDAKIIHQQYAYFLTPEISGGDLKNFKDNNIVSLYDAINITQGILNGLSELHRNPNNLLHRDLKPKNILIDQETKTPYIADFGSVKFISNTENTVVASKSTQIYRPNESVLQNVYNRQSDIYQVGIILFQLLGGKFPEAPFDWLDERQKSKYLKITGSEFEKWQFIDSAIDNLIVKNKLLDYDSLPAFINNKIKTVIKTATNKDLNKRYFTCSEFIKELFDLKKQNKDWWGDNKEIYANKENKKYYRISEDKKGYCLQVSKNQVNWTKDNKHVGTLESIISRIHKD</sequence>
<dbReference type="PROSITE" id="PS00108">
    <property type="entry name" value="PROTEIN_KINASE_ST"/>
    <property type="match status" value="1"/>
</dbReference>
<dbReference type="InterPro" id="IPR000719">
    <property type="entry name" value="Prot_kinase_dom"/>
</dbReference>
<feature type="domain" description="Protein kinase" evidence="1">
    <location>
        <begin position="20"/>
        <end position="297"/>
    </location>
</feature>
<dbReference type="PANTHER" id="PTHR44167">
    <property type="entry name" value="OVARIAN-SPECIFIC SERINE/THREONINE-PROTEIN KINASE LOK-RELATED"/>
    <property type="match status" value="1"/>
</dbReference>
<keyword evidence="3" id="KW-1185">Reference proteome</keyword>
<evidence type="ECO:0000313" key="3">
    <source>
        <dbReference type="Proteomes" id="UP000471501"/>
    </source>
</evidence>
<dbReference type="SMART" id="SM00220">
    <property type="entry name" value="S_TKc"/>
    <property type="match status" value="1"/>
</dbReference>
<keyword evidence="2" id="KW-0418">Kinase</keyword>
<comment type="caution">
    <text evidence="2">The sequence shown here is derived from an EMBL/GenBank/DDBJ whole genome shotgun (WGS) entry which is preliminary data.</text>
</comment>
<reference evidence="2 3" key="1">
    <citation type="submission" date="2019-12" db="EMBL/GenBank/DDBJ databases">
        <authorList>
            <person name="Kim Y.S."/>
        </authorList>
    </citation>
    <scope>NUCLEOTIDE SEQUENCE [LARGE SCALE GENOMIC DNA]</scope>
    <source>
        <strain evidence="2 3">GA093</strain>
    </source>
</reference>
<dbReference type="SUPFAM" id="SSF56112">
    <property type="entry name" value="Protein kinase-like (PK-like)"/>
    <property type="match status" value="1"/>
</dbReference>
<dbReference type="InterPro" id="IPR008271">
    <property type="entry name" value="Ser/Thr_kinase_AS"/>
</dbReference>
<proteinExistence type="predicted"/>
<dbReference type="InterPro" id="IPR011009">
    <property type="entry name" value="Kinase-like_dom_sf"/>
</dbReference>
<dbReference type="PANTHER" id="PTHR44167:SF24">
    <property type="entry name" value="SERINE_THREONINE-PROTEIN KINASE CHK2"/>
    <property type="match status" value="1"/>
</dbReference>
<gene>
    <name evidence="2" type="ORF">GON26_12280</name>
</gene>
<evidence type="ECO:0000313" key="2">
    <source>
        <dbReference type="EMBL" id="MWB95140.1"/>
    </source>
</evidence>
<evidence type="ECO:0000259" key="1">
    <source>
        <dbReference type="PROSITE" id="PS50011"/>
    </source>
</evidence>
<dbReference type="PROSITE" id="PS50011">
    <property type="entry name" value="PROTEIN_KINASE_DOM"/>
    <property type="match status" value="1"/>
</dbReference>
<dbReference type="Pfam" id="PF00069">
    <property type="entry name" value="Pkinase"/>
    <property type="match status" value="1"/>
</dbReference>